<keyword evidence="2" id="KW-1185">Reference proteome</keyword>
<gene>
    <name evidence="1" type="ORF">DCC88_00265</name>
</gene>
<dbReference type="EMBL" id="QOVW01000001">
    <property type="protein sequence ID" value="RDB37394.1"/>
    <property type="molecule type" value="Genomic_DNA"/>
</dbReference>
<comment type="caution">
    <text evidence="1">The sequence shown here is derived from an EMBL/GenBank/DDBJ whole genome shotgun (WGS) entry which is preliminary data.</text>
</comment>
<dbReference type="AlphaFoldDB" id="A0A369L094"/>
<accession>A0A369L094</accession>
<organism evidence="1 2">
    <name type="scientific">Spirobacillus cienkowskii</name>
    <dbReference type="NCBI Taxonomy" id="495820"/>
    <lineage>
        <taxon>Bacteria</taxon>
        <taxon>Pseudomonadati</taxon>
        <taxon>Bdellovibrionota</taxon>
        <taxon>Oligoflexia</taxon>
        <taxon>Silvanigrellales</taxon>
        <taxon>Spirobacillus</taxon>
    </lineage>
</organism>
<evidence type="ECO:0000313" key="2">
    <source>
        <dbReference type="Proteomes" id="UP000253934"/>
    </source>
</evidence>
<dbReference type="Proteomes" id="UP000253934">
    <property type="component" value="Unassembled WGS sequence"/>
</dbReference>
<proteinExistence type="predicted"/>
<reference evidence="1" key="1">
    <citation type="submission" date="2018-04" db="EMBL/GenBank/DDBJ databases">
        <title>Draft genome sequence of the Candidatus Spirobacillus cienkowskii, a pathogen of freshwater Daphnia species, reconstructed from hemolymph metagenomic reads.</title>
        <authorList>
            <person name="Bresciani L."/>
            <person name="Lemos L.N."/>
            <person name="Wale N."/>
            <person name="Lin J.Y."/>
            <person name="Fernandes G.R."/>
            <person name="Duffy M.A."/>
            <person name="Rodrigues J.M."/>
        </authorList>
    </citation>
    <scope>NUCLEOTIDE SEQUENCE [LARGE SCALE GENOMIC DNA]</scope>
    <source>
        <strain evidence="1">Binning01</strain>
    </source>
</reference>
<name>A0A369L094_9BACT</name>
<protein>
    <submittedName>
        <fullName evidence="1">Uncharacterized protein</fullName>
    </submittedName>
</protein>
<sequence>MALEKPQESLEWATNSDSLIKAPSIEKRKLGYSIDQSTGLADMPSLKNENWFRNLAYKWIKYLDEKVSGINTAIQYLEINDQEKTIELNKWLDLKEFIIPKGTWLLNISFNHSIRRDQQLSNLEQSPIFVSGVSDLKGALCQFSQTERNTEIVKKILTSKGIDNTLYYSYLSKEYEQSKLGTAVENIGFSCIISNLEDKKYYVKNICFSYPNGKDIYNIYYRITAIKIS</sequence>
<evidence type="ECO:0000313" key="1">
    <source>
        <dbReference type="EMBL" id="RDB37394.1"/>
    </source>
</evidence>